<reference evidence="1" key="1">
    <citation type="submission" date="2022-06" db="EMBL/GenBank/DDBJ databases">
        <title>New cyanobacteria of genus Symplocastrum in benthos of Lake Baikal.</title>
        <authorList>
            <person name="Sorokovikova E."/>
            <person name="Tikhonova I."/>
            <person name="Krasnopeev A."/>
            <person name="Evseev P."/>
            <person name="Gladkikh A."/>
            <person name="Belykh O."/>
        </authorList>
    </citation>
    <scope>NUCLEOTIDE SEQUENCE</scope>
    <source>
        <strain evidence="1">BBK-W-15</strain>
    </source>
</reference>
<gene>
    <name evidence="1" type="ORF">NJ959_20015</name>
</gene>
<evidence type="ECO:0000313" key="2">
    <source>
        <dbReference type="Proteomes" id="UP001204953"/>
    </source>
</evidence>
<proteinExistence type="predicted"/>
<name>A0AAE3GVM5_9CYAN</name>
<organism evidence="1 2">
    <name type="scientific">Limnofasciculus baicalensis BBK-W-15</name>
    <dbReference type="NCBI Taxonomy" id="2699891"/>
    <lineage>
        <taxon>Bacteria</taxon>
        <taxon>Bacillati</taxon>
        <taxon>Cyanobacteriota</taxon>
        <taxon>Cyanophyceae</taxon>
        <taxon>Coleofasciculales</taxon>
        <taxon>Coleofasciculaceae</taxon>
        <taxon>Limnofasciculus</taxon>
        <taxon>Limnofasciculus baicalensis</taxon>
    </lineage>
</organism>
<sequence>MATTTTKTLRIITQTPFKDNTAQLKDLTEEAKKKLLYFNPETVLKVFVDPKIQDDHYRFTLAEGQKINGKTSWYVFKDHVKIE</sequence>
<dbReference type="EMBL" id="JAMZMM010000233">
    <property type="protein sequence ID" value="MCP2730718.1"/>
    <property type="molecule type" value="Genomic_DNA"/>
</dbReference>
<comment type="caution">
    <text evidence="1">The sequence shown here is derived from an EMBL/GenBank/DDBJ whole genome shotgun (WGS) entry which is preliminary data.</text>
</comment>
<accession>A0AAE3GVM5</accession>
<dbReference type="Proteomes" id="UP001204953">
    <property type="component" value="Unassembled WGS sequence"/>
</dbReference>
<protein>
    <submittedName>
        <fullName evidence="1">Uncharacterized protein</fullName>
    </submittedName>
</protein>
<dbReference type="AlphaFoldDB" id="A0AAE3GVM5"/>
<keyword evidence="2" id="KW-1185">Reference proteome</keyword>
<dbReference type="RefSeq" id="WP_254013472.1">
    <property type="nucleotide sequence ID" value="NZ_JAMZMM010000233.1"/>
</dbReference>
<evidence type="ECO:0000313" key="1">
    <source>
        <dbReference type="EMBL" id="MCP2730718.1"/>
    </source>
</evidence>